<dbReference type="InterPro" id="IPR015813">
    <property type="entry name" value="Pyrv/PenolPyrv_kinase-like_dom"/>
</dbReference>
<organism evidence="2">
    <name type="scientific">hydrothermal vent metagenome</name>
    <dbReference type="NCBI Taxonomy" id="652676"/>
    <lineage>
        <taxon>unclassified sequences</taxon>
        <taxon>metagenomes</taxon>
        <taxon>ecological metagenomes</taxon>
    </lineage>
</organism>
<dbReference type="GO" id="GO:0019752">
    <property type="term" value="P:carboxylic acid metabolic process"/>
    <property type="evidence" value="ECO:0007669"/>
    <property type="project" value="InterPro"/>
</dbReference>
<dbReference type="Pfam" id="PF00463">
    <property type="entry name" value="ICL"/>
    <property type="match status" value="1"/>
</dbReference>
<reference evidence="2" key="1">
    <citation type="submission" date="2018-06" db="EMBL/GenBank/DDBJ databases">
        <authorList>
            <person name="Zhirakovskaya E."/>
        </authorList>
    </citation>
    <scope>NUCLEOTIDE SEQUENCE</scope>
</reference>
<dbReference type="InterPro" id="IPR006254">
    <property type="entry name" value="Isocitrate_lyase"/>
</dbReference>
<evidence type="ECO:0000256" key="1">
    <source>
        <dbReference type="ARBA" id="ARBA00023239"/>
    </source>
</evidence>
<gene>
    <name evidence="2" type="ORF">MNBD_ACTINO01-27</name>
</gene>
<evidence type="ECO:0000313" key="2">
    <source>
        <dbReference type="EMBL" id="VAW05471.1"/>
    </source>
</evidence>
<feature type="non-terminal residue" evidence="2">
    <location>
        <position position="1"/>
    </location>
</feature>
<dbReference type="GO" id="GO:0004451">
    <property type="term" value="F:isocitrate lyase activity"/>
    <property type="evidence" value="ECO:0007669"/>
    <property type="project" value="UniProtKB-EC"/>
</dbReference>
<keyword evidence="1 2" id="KW-0456">Lyase</keyword>
<protein>
    <submittedName>
        <fullName evidence="2">Isocitrate lyase</fullName>
        <ecNumber evidence="2">4.1.3.1</ecNumber>
    </submittedName>
</protein>
<dbReference type="InterPro" id="IPR040442">
    <property type="entry name" value="Pyrv_kinase-like_dom_sf"/>
</dbReference>
<dbReference type="PANTHER" id="PTHR21631:SF3">
    <property type="entry name" value="BIFUNCTIONAL GLYOXYLATE CYCLE PROTEIN"/>
    <property type="match status" value="1"/>
</dbReference>
<sequence length="179" mass="19802">AEGFYTIRNGMDAAISRGLAYAPYADLIWCETSTPDLDEAATFADAIHDRYPDKMLAYNCSPSFNWKRHLDDAAIATFQKELGTMGYRFQFITLAGFHALNATMFDLARGYTERGMEAYVELQEAEFAMEAVGYTATRHQREVGAGYFDQVSQVISGGSSSTLALEGSTEAAQFYDGEE</sequence>
<dbReference type="AlphaFoldDB" id="A0A3B0SGX9"/>
<accession>A0A3B0SGX9</accession>
<dbReference type="EMBL" id="UOEI01000430">
    <property type="protein sequence ID" value="VAW05471.1"/>
    <property type="molecule type" value="Genomic_DNA"/>
</dbReference>
<dbReference type="EC" id="4.1.3.1" evidence="2"/>
<dbReference type="SUPFAM" id="SSF51621">
    <property type="entry name" value="Phosphoenolpyruvate/pyruvate domain"/>
    <property type="match status" value="1"/>
</dbReference>
<name>A0A3B0SGX9_9ZZZZ</name>
<proteinExistence type="predicted"/>
<dbReference type="Gene3D" id="3.20.20.60">
    <property type="entry name" value="Phosphoenolpyruvate-binding domains"/>
    <property type="match status" value="1"/>
</dbReference>
<dbReference type="PANTHER" id="PTHR21631">
    <property type="entry name" value="ISOCITRATE LYASE/MALATE SYNTHASE"/>
    <property type="match status" value="1"/>
</dbReference>